<dbReference type="Pfam" id="PF14087">
    <property type="entry name" value="DUF4267"/>
    <property type="match status" value="1"/>
</dbReference>
<evidence type="ECO:0000256" key="1">
    <source>
        <dbReference type="SAM" id="MobiDB-lite"/>
    </source>
</evidence>
<keyword evidence="2" id="KW-0812">Transmembrane</keyword>
<evidence type="ECO:0000313" key="4">
    <source>
        <dbReference type="Proteomes" id="UP000019150"/>
    </source>
</evidence>
<feature type="transmembrane region" description="Helical" evidence="2">
    <location>
        <begin position="86"/>
        <end position="106"/>
    </location>
</feature>
<dbReference type="KEGG" id="nno:NONO_c61660"/>
<name>W5TNM0_9NOCA</name>
<keyword evidence="2" id="KW-0472">Membrane</keyword>
<dbReference type="eggNOG" id="ENOG50331QK">
    <property type="taxonomic scope" value="Bacteria"/>
</dbReference>
<accession>W5TNM0</accession>
<dbReference type="PATRIC" id="fig|1415166.3.peg.6344"/>
<dbReference type="HOGENOM" id="CLU_127147_0_0_11"/>
<dbReference type="EMBL" id="CP006850">
    <property type="protein sequence ID" value="AHH20940.1"/>
    <property type="molecule type" value="Genomic_DNA"/>
</dbReference>
<keyword evidence="2" id="KW-1133">Transmembrane helix</keyword>
<protein>
    <submittedName>
        <fullName evidence="3">Putative membrane protein</fullName>
    </submittedName>
</protein>
<dbReference type="InterPro" id="IPR025363">
    <property type="entry name" value="DUF4267"/>
</dbReference>
<dbReference type="Proteomes" id="UP000019150">
    <property type="component" value="Chromosome"/>
</dbReference>
<feature type="region of interest" description="Disordered" evidence="1">
    <location>
        <begin position="1"/>
        <end position="37"/>
    </location>
</feature>
<evidence type="ECO:0000313" key="3">
    <source>
        <dbReference type="EMBL" id="AHH20940.1"/>
    </source>
</evidence>
<feature type="transmembrane region" description="Helical" evidence="2">
    <location>
        <begin position="113"/>
        <end position="134"/>
    </location>
</feature>
<organism evidence="3 4">
    <name type="scientific">Nocardia nova SH22a</name>
    <dbReference type="NCBI Taxonomy" id="1415166"/>
    <lineage>
        <taxon>Bacteria</taxon>
        <taxon>Bacillati</taxon>
        <taxon>Actinomycetota</taxon>
        <taxon>Actinomycetes</taxon>
        <taxon>Mycobacteriales</taxon>
        <taxon>Nocardiaceae</taxon>
        <taxon>Nocardia</taxon>
    </lineage>
</organism>
<keyword evidence="4" id="KW-1185">Reference proteome</keyword>
<gene>
    <name evidence="3" type="ORF">NONO_c61660</name>
</gene>
<feature type="transmembrane region" description="Helical" evidence="2">
    <location>
        <begin position="140"/>
        <end position="161"/>
    </location>
</feature>
<proteinExistence type="predicted"/>
<sequence length="173" mass="17844">MSHTRLRTGVPRTPNKETDDSMLSQDLPQRTAPYRGTGPATGRLATVLSLVGAAFILFVGVGYLVAPQSMADSFGLPAAPDGPAAGFLNVKGVRDTVTGLIILALLAARQRQALGIATLTIALIPVGDMTTIFIRHGSTSTALGVHGLTAVMVAATGVLLLRETRSRAAVTVG</sequence>
<reference evidence="3 4" key="1">
    <citation type="journal article" date="2014" name="Appl. Environ. Microbiol.">
        <title>Insights into the Microbial Degradation of Rubber and Gutta-Percha by Analysis of the Complete Genome of Nocardia nova SH22a.</title>
        <authorList>
            <person name="Luo Q."/>
            <person name="Hiessl S."/>
            <person name="Poehlein A."/>
            <person name="Daniel R."/>
            <person name="Steinbuchel A."/>
        </authorList>
    </citation>
    <scope>NUCLEOTIDE SEQUENCE [LARGE SCALE GENOMIC DNA]</scope>
    <source>
        <strain evidence="3">SH22a</strain>
    </source>
</reference>
<dbReference type="STRING" id="1415166.NONO_c61660"/>
<dbReference type="AlphaFoldDB" id="W5TNM0"/>
<feature type="transmembrane region" description="Helical" evidence="2">
    <location>
        <begin position="44"/>
        <end position="66"/>
    </location>
</feature>
<evidence type="ECO:0000256" key="2">
    <source>
        <dbReference type="SAM" id="Phobius"/>
    </source>
</evidence>